<sequence length="365" mass="41290">MLDFSEYALQDLHRHQDFRSTFLCHLNHVSDCRKQNDAEALRLQNTDEFIATCKEKYDHAITSKVPEAVRAGAAELLTGEIDHQVEVAKDDLGHNRLREGTAFPLSTTPPGSPGSSPHSAPIATTSQGYLSIEDLSPISSATDKKQTARRSLQRRYGILQEKWTLDSGSIVENILYEAGKKLSVPHPIQSFIIDMQDSYTKKLFSEKDWAEITSDIPKPTMYGQHASTYLATFDDIKTVENLESILEKRPTCDPECEKDWSIGEAARQWDELSSKYTDEANFKILRQLHDILMSHTMEVGGPSKLRNVLVSGLILGDTASTIDLMDKYEIAYKKSNEEKRQERLQELALEDNNDERWRDLLASSP</sequence>
<dbReference type="Proteomes" id="UP000703661">
    <property type="component" value="Unassembled WGS sequence"/>
</dbReference>
<feature type="region of interest" description="Disordered" evidence="1">
    <location>
        <begin position="100"/>
        <end position="123"/>
    </location>
</feature>
<organism evidence="2 3">
    <name type="scientific">Entomortierella chlamydospora</name>
    <dbReference type="NCBI Taxonomy" id="101097"/>
    <lineage>
        <taxon>Eukaryota</taxon>
        <taxon>Fungi</taxon>
        <taxon>Fungi incertae sedis</taxon>
        <taxon>Mucoromycota</taxon>
        <taxon>Mortierellomycotina</taxon>
        <taxon>Mortierellomycetes</taxon>
        <taxon>Mortierellales</taxon>
        <taxon>Mortierellaceae</taxon>
        <taxon>Entomortierella</taxon>
    </lineage>
</organism>
<reference evidence="2" key="1">
    <citation type="journal article" date="2020" name="Fungal Divers.">
        <title>Resolving the Mortierellaceae phylogeny through synthesis of multi-gene phylogenetics and phylogenomics.</title>
        <authorList>
            <person name="Vandepol N."/>
            <person name="Liber J."/>
            <person name="Desiro A."/>
            <person name="Na H."/>
            <person name="Kennedy M."/>
            <person name="Barry K."/>
            <person name="Grigoriev I.V."/>
            <person name="Miller A.N."/>
            <person name="O'Donnell K."/>
            <person name="Stajich J.E."/>
            <person name="Bonito G."/>
        </authorList>
    </citation>
    <scope>NUCLEOTIDE SEQUENCE</scope>
    <source>
        <strain evidence="2">NRRL 2769</strain>
    </source>
</reference>
<protein>
    <submittedName>
        <fullName evidence="2">Uncharacterized protein</fullName>
    </submittedName>
</protein>
<feature type="compositionally biased region" description="Low complexity" evidence="1">
    <location>
        <begin position="106"/>
        <end position="117"/>
    </location>
</feature>
<name>A0A9P6MP41_9FUNG</name>
<gene>
    <name evidence="2" type="ORF">BGZ80_003784</name>
</gene>
<evidence type="ECO:0000313" key="2">
    <source>
        <dbReference type="EMBL" id="KAG0008162.1"/>
    </source>
</evidence>
<accession>A0A9P6MP41</accession>
<keyword evidence="3" id="KW-1185">Reference proteome</keyword>
<comment type="caution">
    <text evidence="2">The sequence shown here is derived from an EMBL/GenBank/DDBJ whole genome shotgun (WGS) entry which is preliminary data.</text>
</comment>
<dbReference type="AlphaFoldDB" id="A0A9P6MP41"/>
<proteinExistence type="predicted"/>
<evidence type="ECO:0000313" key="3">
    <source>
        <dbReference type="Proteomes" id="UP000703661"/>
    </source>
</evidence>
<dbReference type="EMBL" id="JAAAID010002017">
    <property type="protein sequence ID" value="KAG0008162.1"/>
    <property type="molecule type" value="Genomic_DNA"/>
</dbReference>
<evidence type="ECO:0000256" key="1">
    <source>
        <dbReference type="SAM" id="MobiDB-lite"/>
    </source>
</evidence>